<keyword evidence="2" id="KW-0614">Plasmid</keyword>
<dbReference type="RefSeq" id="WP_207184053.1">
    <property type="nucleotide sequence ID" value="NZ_AP024148.1"/>
</dbReference>
<dbReference type="Proteomes" id="UP000663508">
    <property type="component" value="Plasmid pVL1_3"/>
</dbReference>
<keyword evidence="1" id="KW-1133">Transmembrane helix</keyword>
<reference evidence="2" key="1">
    <citation type="submission" date="2020-11" db="EMBL/GenBank/DDBJ databases">
        <title>Complete genome sequence of a novel pathogenic Methylobacterium strain isolated from rice in Vietnam.</title>
        <authorList>
            <person name="Lai K."/>
            <person name="Okazaki S."/>
            <person name="Higashi K."/>
            <person name="Mori H."/>
            <person name="Toyoda A."/>
            <person name="Kurokawa K."/>
        </authorList>
    </citation>
    <scope>NUCLEOTIDE SEQUENCE</scope>
    <source>
        <strain evidence="2">VL1</strain>
        <plasmid evidence="2">pVL1_3</plasmid>
    </source>
</reference>
<gene>
    <name evidence="2" type="ORF">mvi_64910</name>
</gene>
<dbReference type="EMBL" id="AP024148">
    <property type="protein sequence ID" value="BCM88030.1"/>
    <property type="molecule type" value="Genomic_DNA"/>
</dbReference>
<geneLocation type="plasmid" evidence="2 3">
    <name>pVL1_3</name>
</geneLocation>
<name>A0A8H8X0C8_9HYPH</name>
<accession>A0A8H8X0C8</accession>
<keyword evidence="1" id="KW-0472">Membrane</keyword>
<feature type="transmembrane region" description="Helical" evidence="1">
    <location>
        <begin position="47"/>
        <end position="69"/>
    </location>
</feature>
<organism evidence="2 3">
    <name type="scientific">Methylobacterium indicum</name>
    <dbReference type="NCBI Taxonomy" id="1775910"/>
    <lineage>
        <taxon>Bacteria</taxon>
        <taxon>Pseudomonadati</taxon>
        <taxon>Pseudomonadota</taxon>
        <taxon>Alphaproteobacteria</taxon>
        <taxon>Hyphomicrobiales</taxon>
        <taxon>Methylobacteriaceae</taxon>
        <taxon>Methylobacterium</taxon>
    </lineage>
</organism>
<evidence type="ECO:0000313" key="3">
    <source>
        <dbReference type="Proteomes" id="UP000663508"/>
    </source>
</evidence>
<dbReference type="KEGG" id="mind:mvi_64910"/>
<dbReference type="AlphaFoldDB" id="A0A8H8X0C8"/>
<sequence length="74" mass="8139">MQLTLFKALKELKLEDDTATKVVEALEAYMATKMKEATAGLEAKLNAVLWLLGAMTLMLAIIGLTPVYLKLFGH</sequence>
<proteinExistence type="predicted"/>
<protein>
    <submittedName>
        <fullName evidence="2">Uncharacterized protein</fullName>
    </submittedName>
</protein>
<evidence type="ECO:0000256" key="1">
    <source>
        <dbReference type="SAM" id="Phobius"/>
    </source>
</evidence>
<keyword evidence="1" id="KW-0812">Transmembrane</keyword>
<evidence type="ECO:0000313" key="2">
    <source>
        <dbReference type="EMBL" id="BCM88030.1"/>
    </source>
</evidence>